<feature type="transmembrane region" description="Helical" evidence="1">
    <location>
        <begin position="6"/>
        <end position="24"/>
    </location>
</feature>
<reference evidence="2" key="2">
    <citation type="journal article" date="2015" name="Fish Shellfish Immunol.">
        <title>Early steps in the European eel (Anguilla anguilla)-Vibrio vulnificus interaction in the gills: Role of the RtxA13 toxin.</title>
        <authorList>
            <person name="Callol A."/>
            <person name="Pajuelo D."/>
            <person name="Ebbesson L."/>
            <person name="Teles M."/>
            <person name="MacKenzie S."/>
            <person name="Amaro C."/>
        </authorList>
    </citation>
    <scope>NUCLEOTIDE SEQUENCE</scope>
</reference>
<name>A0A0E9Q655_ANGAN</name>
<organism evidence="2">
    <name type="scientific">Anguilla anguilla</name>
    <name type="common">European freshwater eel</name>
    <name type="synonym">Muraena anguilla</name>
    <dbReference type="NCBI Taxonomy" id="7936"/>
    <lineage>
        <taxon>Eukaryota</taxon>
        <taxon>Metazoa</taxon>
        <taxon>Chordata</taxon>
        <taxon>Craniata</taxon>
        <taxon>Vertebrata</taxon>
        <taxon>Euteleostomi</taxon>
        <taxon>Actinopterygii</taxon>
        <taxon>Neopterygii</taxon>
        <taxon>Teleostei</taxon>
        <taxon>Anguilliformes</taxon>
        <taxon>Anguillidae</taxon>
        <taxon>Anguilla</taxon>
    </lineage>
</organism>
<protein>
    <submittedName>
        <fullName evidence="2">Uncharacterized protein</fullName>
    </submittedName>
</protein>
<reference evidence="2" key="1">
    <citation type="submission" date="2014-11" db="EMBL/GenBank/DDBJ databases">
        <authorList>
            <person name="Amaro Gonzalez C."/>
        </authorList>
    </citation>
    <scope>NUCLEOTIDE SEQUENCE</scope>
</reference>
<keyword evidence="1" id="KW-0472">Membrane</keyword>
<dbReference type="EMBL" id="GBXM01096777">
    <property type="protein sequence ID" value="JAH11800.1"/>
    <property type="molecule type" value="Transcribed_RNA"/>
</dbReference>
<evidence type="ECO:0000313" key="2">
    <source>
        <dbReference type="EMBL" id="JAH11800.1"/>
    </source>
</evidence>
<accession>A0A0E9Q655</accession>
<evidence type="ECO:0000256" key="1">
    <source>
        <dbReference type="SAM" id="Phobius"/>
    </source>
</evidence>
<proteinExistence type="predicted"/>
<keyword evidence="1" id="KW-1133">Transmembrane helix</keyword>
<sequence length="32" mass="4067">MLHAFFFFFFCYIFNFQKYAFLFVSDMRILVI</sequence>
<keyword evidence="1" id="KW-0812">Transmembrane</keyword>
<dbReference type="AlphaFoldDB" id="A0A0E9Q655"/>